<dbReference type="GO" id="GO:0010485">
    <property type="term" value="F:histone H4 acetyltransferase activity"/>
    <property type="evidence" value="ECO:0007669"/>
    <property type="project" value="InterPro"/>
</dbReference>
<dbReference type="CDD" id="cd04301">
    <property type="entry name" value="NAT_SF"/>
    <property type="match status" value="1"/>
</dbReference>
<keyword evidence="15" id="KW-1185">Reference proteome</keyword>
<sequence length="228" mass="26490">MSVSKCSAHSTNQRPQHPKQKKGNISKVAAVNQIKSLVDGLKLPLHYEKDDWQVDIDYYHIDDYPEHLREWALALFKANMLTMYKNSKDGWNEDEKRSELFAKEARYLVARSRTDPTRLFGYLLFQIVQEETMDDDVMADVAYCYELQIEDSARGRGLGEYLVKLLEDIGKRWKMDKVMLTVFKVNTGAFKFYTKKLGFELDEISPGKCLSAFQARSFDYEILSKALD</sequence>
<dbReference type="AlphaFoldDB" id="A0A8H7UBF2"/>
<evidence type="ECO:0000256" key="10">
    <source>
        <dbReference type="ARBA" id="ARBA00047821"/>
    </source>
</evidence>
<reference evidence="14" key="1">
    <citation type="submission" date="2020-12" db="EMBL/GenBank/DDBJ databases">
        <title>Metabolic potential, ecology and presence of endohyphal bacteria is reflected in genomic diversity of Mucoromycotina.</title>
        <authorList>
            <person name="Muszewska A."/>
            <person name="Okrasinska A."/>
            <person name="Steczkiewicz K."/>
            <person name="Drgas O."/>
            <person name="Orlowska M."/>
            <person name="Perlinska-Lenart U."/>
            <person name="Aleksandrzak-Piekarczyk T."/>
            <person name="Szatraj K."/>
            <person name="Zielenkiewicz U."/>
            <person name="Pilsyk S."/>
            <person name="Malc E."/>
            <person name="Mieczkowski P."/>
            <person name="Kruszewska J.S."/>
            <person name="Biernat P."/>
            <person name="Pawlowska J."/>
        </authorList>
    </citation>
    <scope>NUCLEOTIDE SEQUENCE</scope>
    <source>
        <strain evidence="14">WA0000051536</strain>
    </source>
</reference>
<evidence type="ECO:0000256" key="4">
    <source>
        <dbReference type="ARBA" id="ARBA00012950"/>
    </source>
</evidence>
<evidence type="ECO:0000256" key="6">
    <source>
        <dbReference type="ARBA" id="ARBA00022490"/>
    </source>
</evidence>
<keyword evidence="8" id="KW-0539">Nucleus</keyword>
<dbReference type="SUPFAM" id="SSF55729">
    <property type="entry name" value="Acyl-CoA N-acyltransferases (Nat)"/>
    <property type="match status" value="1"/>
</dbReference>
<evidence type="ECO:0000256" key="1">
    <source>
        <dbReference type="ARBA" id="ARBA00004123"/>
    </source>
</evidence>
<evidence type="ECO:0000256" key="12">
    <source>
        <dbReference type="SAM" id="MobiDB-lite"/>
    </source>
</evidence>
<dbReference type="GO" id="GO:0005737">
    <property type="term" value="C:cytoplasm"/>
    <property type="evidence" value="ECO:0007669"/>
    <property type="project" value="UniProtKB-SubCell"/>
</dbReference>
<feature type="domain" description="N-acetyltransferase" evidence="13">
    <location>
        <begin position="56"/>
        <end position="220"/>
    </location>
</feature>
<evidence type="ECO:0000313" key="15">
    <source>
        <dbReference type="Proteomes" id="UP000612746"/>
    </source>
</evidence>
<evidence type="ECO:0000256" key="8">
    <source>
        <dbReference type="ARBA" id="ARBA00023242"/>
    </source>
</evidence>
<accession>A0A8H7UBF2</accession>
<evidence type="ECO:0000256" key="5">
    <source>
        <dbReference type="ARBA" id="ARBA00015043"/>
    </source>
</evidence>
<feature type="compositionally biased region" description="Polar residues" evidence="12">
    <location>
        <begin position="1"/>
        <end position="15"/>
    </location>
</feature>
<dbReference type="InterPro" id="IPR039949">
    <property type="entry name" value="NAA40"/>
</dbReference>
<comment type="subcellular location">
    <subcellularLocation>
        <location evidence="2">Cytoplasm</location>
    </subcellularLocation>
    <subcellularLocation>
        <location evidence="1">Nucleus</location>
    </subcellularLocation>
</comment>
<dbReference type="GO" id="GO:0043998">
    <property type="term" value="F:histone H2A acetyltransferase activity"/>
    <property type="evidence" value="ECO:0007669"/>
    <property type="project" value="InterPro"/>
</dbReference>
<dbReference type="Gene3D" id="3.40.630.30">
    <property type="match status" value="1"/>
</dbReference>
<comment type="catalytic activity">
    <reaction evidence="11">
        <text>N-terminal L-seryl-[histone H4] + acetyl-CoA = N-terminal N(alpha)-acetyl-L-seryl-[histone H4] + CoA + H(+)</text>
        <dbReference type="Rhea" id="RHEA:50596"/>
        <dbReference type="Rhea" id="RHEA-COMP:12740"/>
        <dbReference type="Rhea" id="RHEA-COMP:12743"/>
        <dbReference type="ChEBI" id="CHEBI:15378"/>
        <dbReference type="ChEBI" id="CHEBI:57287"/>
        <dbReference type="ChEBI" id="CHEBI:57288"/>
        <dbReference type="ChEBI" id="CHEBI:64738"/>
        <dbReference type="ChEBI" id="CHEBI:83690"/>
        <dbReference type="EC" id="2.3.1.257"/>
    </reaction>
</comment>
<evidence type="ECO:0000256" key="3">
    <source>
        <dbReference type="ARBA" id="ARBA00008870"/>
    </source>
</evidence>
<dbReference type="PANTHER" id="PTHR20531">
    <property type="entry name" value="N-ALPHA-ACETYLTRANSFERASE 40"/>
    <property type="match status" value="1"/>
</dbReference>
<evidence type="ECO:0000256" key="7">
    <source>
        <dbReference type="ARBA" id="ARBA00022679"/>
    </source>
</evidence>
<name>A0A8H7UBF2_9FUNG</name>
<evidence type="ECO:0000256" key="9">
    <source>
        <dbReference type="ARBA" id="ARBA00023315"/>
    </source>
</evidence>
<proteinExistence type="inferred from homology"/>
<comment type="catalytic activity">
    <reaction evidence="10">
        <text>N-terminal L-seryl-[histone H2A] + acetyl-CoA = N-terminal N(alpha)-acetyl-L-seryl-[histone H2A] + CoA + H(+)</text>
        <dbReference type="Rhea" id="RHEA:50600"/>
        <dbReference type="Rhea" id="RHEA-COMP:12742"/>
        <dbReference type="Rhea" id="RHEA-COMP:12744"/>
        <dbReference type="ChEBI" id="CHEBI:15378"/>
        <dbReference type="ChEBI" id="CHEBI:57287"/>
        <dbReference type="ChEBI" id="CHEBI:57288"/>
        <dbReference type="ChEBI" id="CHEBI:64738"/>
        <dbReference type="ChEBI" id="CHEBI:83690"/>
        <dbReference type="EC" id="2.3.1.257"/>
    </reaction>
</comment>
<dbReference type="PROSITE" id="PS51186">
    <property type="entry name" value="GNAT"/>
    <property type="match status" value="1"/>
</dbReference>
<dbReference type="InterPro" id="IPR000182">
    <property type="entry name" value="GNAT_dom"/>
</dbReference>
<evidence type="ECO:0000256" key="11">
    <source>
        <dbReference type="ARBA" id="ARBA00049524"/>
    </source>
</evidence>
<dbReference type="OrthoDB" id="424551at2759"/>
<evidence type="ECO:0000259" key="13">
    <source>
        <dbReference type="PROSITE" id="PS51186"/>
    </source>
</evidence>
<dbReference type="EMBL" id="JAEPRA010000013">
    <property type="protein sequence ID" value="KAG2176720.1"/>
    <property type="molecule type" value="Genomic_DNA"/>
</dbReference>
<feature type="region of interest" description="Disordered" evidence="12">
    <location>
        <begin position="1"/>
        <end position="25"/>
    </location>
</feature>
<dbReference type="InterPro" id="IPR016181">
    <property type="entry name" value="Acyl_CoA_acyltransferase"/>
</dbReference>
<keyword evidence="9" id="KW-0012">Acyltransferase</keyword>
<keyword evidence="7" id="KW-0808">Transferase</keyword>
<dbReference type="Proteomes" id="UP000612746">
    <property type="component" value="Unassembled WGS sequence"/>
</dbReference>
<comment type="caution">
    <text evidence="14">The sequence shown here is derived from an EMBL/GenBank/DDBJ whole genome shotgun (WGS) entry which is preliminary data.</text>
</comment>
<organism evidence="14 15">
    <name type="scientific">Umbelopsis vinacea</name>
    <dbReference type="NCBI Taxonomy" id="44442"/>
    <lineage>
        <taxon>Eukaryota</taxon>
        <taxon>Fungi</taxon>
        <taxon>Fungi incertae sedis</taxon>
        <taxon>Mucoromycota</taxon>
        <taxon>Mucoromycotina</taxon>
        <taxon>Umbelopsidomycetes</taxon>
        <taxon>Umbelopsidales</taxon>
        <taxon>Umbelopsidaceae</taxon>
        <taxon>Umbelopsis</taxon>
    </lineage>
</organism>
<gene>
    <name evidence="14" type="ORF">INT44_007384</name>
</gene>
<dbReference type="EC" id="2.3.1.257" evidence="4"/>
<evidence type="ECO:0000313" key="14">
    <source>
        <dbReference type="EMBL" id="KAG2176720.1"/>
    </source>
</evidence>
<protein>
    <recommendedName>
        <fullName evidence="5">N-alpha-acetyltransferase 40</fullName>
        <ecNumber evidence="4">2.3.1.257</ecNumber>
    </recommendedName>
</protein>
<evidence type="ECO:0000256" key="2">
    <source>
        <dbReference type="ARBA" id="ARBA00004496"/>
    </source>
</evidence>
<dbReference type="PANTHER" id="PTHR20531:SF1">
    <property type="entry name" value="N-ALPHA-ACETYLTRANSFERASE 40"/>
    <property type="match status" value="1"/>
</dbReference>
<dbReference type="GO" id="GO:1990189">
    <property type="term" value="F:protein N-terminal-serine acetyltransferase activity"/>
    <property type="evidence" value="ECO:0007669"/>
    <property type="project" value="UniProtKB-EC"/>
</dbReference>
<comment type="similarity">
    <text evidence="3">Belongs to the acetyltransferase family. NAA40 subfamily.</text>
</comment>
<dbReference type="GO" id="GO:0005634">
    <property type="term" value="C:nucleus"/>
    <property type="evidence" value="ECO:0007669"/>
    <property type="project" value="UniProtKB-SubCell"/>
</dbReference>
<dbReference type="Pfam" id="PF00583">
    <property type="entry name" value="Acetyltransf_1"/>
    <property type="match status" value="1"/>
</dbReference>
<keyword evidence="6" id="KW-0963">Cytoplasm</keyword>